<dbReference type="InterPro" id="IPR036047">
    <property type="entry name" value="F-box-like_dom_sf"/>
</dbReference>
<dbReference type="Pfam" id="PF12937">
    <property type="entry name" value="F-box-like"/>
    <property type="match status" value="1"/>
</dbReference>
<dbReference type="EMBL" id="ML996696">
    <property type="protein sequence ID" value="KAF2399951.1"/>
    <property type="molecule type" value="Genomic_DNA"/>
</dbReference>
<evidence type="ECO:0000313" key="2">
    <source>
        <dbReference type="EMBL" id="KAF2399951.1"/>
    </source>
</evidence>
<dbReference type="InterPro" id="IPR001810">
    <property type="entry name" value="F-box_dom"/>
</dbReference>
<dbReference type="SUPFAM" id="SSF81383">
    <property type="entry name" value="F-box domain"/>
    <property type="match status" value="1"/>
</dbReference>
<dbReference type="GO" id="GO:0003677">
    <property type="term" value="F:DNA binding"/>
    <property type="evidence" value="ECO:0007669"/>
    <property type="project" value="InterPro"/>
</dbReference>
<dbReference type="Gene3D" id="1.20.1280.50">
    <property type="match status" value="1"/>
</dbReference>
<feature type="domain" description="F-box" evidence="1">
    <location>
        <begin position="5"/>
        <end position="51"/>
    </location>
</feature>
<sequence length="623" mass="71474">MPSNQRRLDQLPTEIACNIFTSLDAKSLHSVSLTNHRLQELANTPYLWRNLCRSCYRSWNPELNKDLPQLPVSSTDYYKKRYGDRYSIDLEVRQCLDHLVRQQWGRIGAIEEISTYGFDAKDELLRLYHGTPLDDDHFLAKTYWSRVILERMHREKAVQTWQSIPATDFEHIVDALGSYDLFLFDGDGYEELEHIQARLADLEKAFVEENPSYTSWSVRGIALALSKFLSSRELMGMGDPDASYHLLRNSFIGLALKSPAHRSLPLICSSIYVILARKLGLTAWPCAFPTHIYVRVDAQPFDLDTAPGTLDGSTISDLINHTLALENINSKQTMFLDVFRHDQEVPIRQLHTQLAAFGVVGSEDARDRYFRPMSTWDLAIRTRRNIERSIAVSRTIPATDSLPYTPGARRPPSWSPLMPENDDANYAAVWANVAIGLTTRQEGVRIQDLHSILSLLCETIEWQYPWDIDILEKYAAPHIFKDFILKKTAAMRRNDARRPMSKLRVLPNGDVLPVSFNIGQIMRHRRYGYQGVIIGWDACDIPSPSGVQVMAEDQYHSARGVAFYEVVADDKTIRYIAQENIVPVQPDEPPSWNLMNVAGRWFKRYDPFSNSFVSNLEQEYPDR</sequence>
<dbReference type="SMART" id="SM00256">
    <property type="entry name" value="FBOX"/>
    <property type="match status" value="1"/>
</dbReference>
<reference evidence="2" key="1">
    <citation type="journal article" date="2020" name="Stud. Mycol.">
        <title>101 Dothideomycetes genomes: a test case for predicting lifestyles and emergence of pathogens.</title>
        <authorList>
            <person name="Haridas S."/>
            <person name="Albert R."/>
            <person name="Binder M."/>
            <person name="Bloem J."/>
            <person name="Labutti K."/>
            <person name="Salamov A."/>
            <person name="Andreopoulos B."/>
            <person name="Baker S."/>
            <person name="Barry K."/>
            <person name="Bills G."/>
            <person name="Bluhm B."/>
            <person name="Cannon C."/>
            <person name="Castanera R."/>
            <person name="Culley D."/>
            <person name="Daum C."/>
            <person name="Ezra D."/>
            <person name="Gonzalez J."/>
            <person name="Henrissat B."/>
            <person name="Kuo A."/>
            <person name="Liang C."/>
            <person name="Lipzen A."/>
            <person name="Lutzoni F."/>
            <person name="Magnuson J."/>
            <person name="Mondo S."/>
            <person name="Nolan M."/>
            <person name="Ohm R."/>
            <person name="Pangilinan J."/>
            <person name="Park H.-J."/>
            <person name="Ramirez L."/>
            <person name="Alfaro M."/>
            <person name="Sun H."/>
            <person name="Tritt A."/>
            <person name="Yoshinaga Y."/>
            <person name="Zwiers L.-H."/>
            <person name="Turgeon B."/>
            <person name="Goodwin S."/>
            <person name="Spatafora J."/>
            <person name="Crous P."/>
            <person name="Grigoriev I."/>
        </authorList>
    </citation>
    <scope>NUCLEOTIDE SEQUENCE</scope>
    <source>
        <strain evidence="2">CBS 262.69</strain>
    </source>
</reference>
<accession>A0A6G1HVL0</accession>
<dbReference type="PANTHER" id="PTHR31350">
    <property type="entry name" value="SI:DKEY-261L7.2"/>
    <property type="match status" value="1"/>
</dbReference>
<protein>
    <recommendedName>
        <fullName evidence="1">F-box domain-containing protein</fullName>
    </recommendedName>
</protein>
<dbReference type="Pfam" id="PF08755">
    <property type="entry name" value="YccV-like"/>
    <property type="match status" value="1"/>
</dbReference>
<dbReference type="Proteomes" id="UP000799640">
    <property type="component" value="Unassembled WGS sequence"/>
</dbReference>
<dbReference type="InterPro" id="IPR011722">
    <property type="entry name" value="Hemimethylated_DNA-bd_dom"/>
</dbReference>
<dbReference type="OrthoDB" id="28868at2759"/>
<evidence type="ECO:0000259" key="1">
    <source>
        <dbReference type="PROSITE" id="PS50181"/>
    </source>
</evidence>
<dbReference type="AlphaFoldDB" id="A0A6G1HVL0"/>
<dbReference type="PANTHER" id="PTHR31350:SF27">
    <property type="entry name" value="HEMIMETHYLATED DNA-BINDING DOMAIN-CONTAINING PROTEIN"/>
    <property type="match status" value="1"/>
</dbReference>
<organism evidence="2 3">
    <name type="scientific">Trichodelitschia bisporula</name>
    <dbReference type="NCBI Taxonomy" id="703511"/>
    <lineage>
        <taxon>Eukaryota</taxon>
        <taxon>Fungi</taxon>
        <taxon>Dikarya</taxon>
        <taxon>Ascomycota</taxon>
        <taxon>Pezizomycotina</taxon>
        <taxon>Dothideomycetes</taxon>
        <taxon>Dothideomycetes incertae sedis</taxon>
        <taxon>Phaeotrichales</taxon>
        <taxon>Phaeotrichaceae</taxon>
        <taxon>Trichodelitschia</taxon>
    </lineage>
</organism>
<proteinExistence type="predicted"/>
<dbReference type="SMART" id="SM00992">
    <property type="entry name" value="YccV-like"/>
    <property type="match status" value="1"/>
</dbReference>
<dbReference type="SUPFAM" id="SSF141255">
    <property type="entry name" value="YccV-like"/>
    <property type="match status" value="1"/>
</dbReference>
<dbReference type="InterPro" id="IPR032698">
    <property type="entry name" value="SirB1_N"/>
</dbReference>
<keyword evidence="3" id="KW-1185">Reference proteome</keyword>
<evidence type="ECO:0000313" key="3">
    <source>
        <dbReference type="Proteomes" id="UP000799640"/>
    </source>
</evidence>
<gene>
    <name evidence="2" type="ORF">EJ06DRAFT_477776</name>
</gene>
<name>A0A6G1HVL0_9PEZI</name>
<dbReference type="NCBIfam" id="TIGR02097">
    <property type="entry name" value="yccV"/>
    <property type="match status" value="1"/>
</dbReference>
<dbReference type="Gene3D" id="2.30.30.390">
    <property type="entry name" value="Hemimethylated DNA-binding domain"/>
    <property type="match status" value="1"/>
</dbReference>
<dbReference type="InterPro" id="IPR036623">
    <property type="entry name" value="Hemimethylated_DNA-bd_sf"/>
</dbReference>
<dbReference type="PROSITE" id="PS50181">
    <property type="entry name" value="FBOX"/>
    <property type="match status" value="1"/>
</dbReference>
<dbReference type="Pfam" id="PF13369">
    <property type="entry name" value="Transglut_core2"/>
    <property type="match status" value="1"/>
</dbReference>